<keyword evidence="2" id="KW-1185">Reference proteome</keyword>
<sequence length="110" mass="12794">MCTSTIRQLAYDTVPDAHDEYLKMFEATSRLSLEHYVGLLWKFLDYTTTDVEKLYAFHKQKHEFSGMLGCLNCTYCEWFGCPIAYKAQYCRHDHGPNPFILLVAVVSQDL</sequence>
<dbReference type="Proteomes" id="UP001151760">
    <property type="component" value="Unassembled WGS sequence"/>
</dbReference>
<evidence type="ECO:0000313" key="2">
    <source>
        <dbReference type="Proteomes" id="UP001151760"/>
    </source>
</evidence>
<dbReference type="GO" id="GO:0003964">
    <property type="term" value="F:RNA-directed DNA polymerase activity"/>
    <property type="evidence" value="ECO:0007669"/>
    <property type="project" value="UniProtKB-KW"/>
</dbReference>
<dbReference type="EMBL" id="BQNB010017719">
    <property type="protein sequence ID" value="GJT66487.1"/>
    <property type="molecule type" value="Genomic_DNA"/>
</dbReference>
<dbReference type="Pfam" id="PF04827">
    <property type="entry name" value="Plant_tran"/>
    <property type="match status" value="1"/>
</dbReference>
<evidence type="ECO:0000313" key="1">
    <source>
        <dbReference type="EMBL" id="GJT66487.1"/>
    </source>
</evidence>
<organism evidence="1 2">
    <name type="scientific">Tanacetum coccineum</name>
    <dbReference type="NCBI Taxonomy" id="301880"/>
    <lineage>
        <taxon>Eukaryota</taxon>
        <taxon>Viridiplantae</taxon>
        <taxon>Streptophyta</taxon>
        <taxon>Embryophyta</taxon>
        <taxon>Tracheophyta</taxon>
        <taxon>Spermatophyta</taxon>
        <taxon>Magnoliopsida</taxon>
        <taxon>eudicotyledons</taxon>
        <taxon>Gunneridae</taxon>
        <taxon>Pentapetalae</taxon>
        <taxon>asterids</taxon>
        <taxon>campanulids</taxon>
        <taxon>Asterales</taxon>
        <taxon>Asteraceae</taxon>
        <taxon>Asteroideae</taxon>
        <taxon>Anthemideae</taxon>
        <taxon>Anthemidinae</taxon>
        <taxon>Tanacetum</taxon>
    </lineage>
</organism>
<gene>
    <name evidence="1" type="ORF">Tco_1017967</name>
</gene>
<proteinExistence type="predicted"/>
<reference evidence="1" key="2">
    <citation type="submission" date="2022-01" db="EMBL/GenBank/DDBJ databases">
        <authorList>
            <person name="Yamashiro T."/>
            <person name="Shiraishi A."/>
            <person name="Satake H."/>
            <person name="Nakayama K."/>
        </authorList>
    </citation>
    <scope>NUCLEOTIDE SEQUENCE</scope>
</reference>
<comment type="caution">
    <text evidence="1">The sequence shown here is derived from an EMBL/GenBank/DDBJ whole genome shotgun (WGS) entry which is preliminary data.</text>
</comment>
<protein>
    <submittedName>
        <fullName evidence="1">RNA-directed DNA polymerase, eukaryota</fullName>
    </submittedName>
</protein>
<keyword evidence="1" id="KW-0808">Transferase</keyword>
<keyword evidence="1" id="KW-0695">RNA-directed DNA polymerase</keyword>
<dbReference type="InterPro" id="IPR006912">
    <property type="entry name" value="Harbinger_derived_prot"/>
</dbReference>
<name>A0ABQ5FVL7_9ASTR</name>
<keyword evidence="1" id="KW-0548">Nucleotidyltransferase</keyword>
<dbReference type="PANTHER" id="PTHR47150:SF5">
    <property type="entry name" value="OS07G0546750 PROTEIN"/>
    <property type="match status" value="1"/>
</dbReference>
<reference evidence="1" key="1">
    <citation type="journal article" date="2022" name="Int. J. Mol. Sci.">
        <title>Draft Genome of Tanacetum Coccineum: Genomic Comparison of Closely Related Tanacetum-Family Plants.</title>
        <authorList>
            <person name="Yamashiro T."/>
            <person name="Shiraishi A."/>
            <person name="Nakayama K."/>
            <person name="Satake H."/>
        </authorList>
    </citation>
    <scope>NUCLEOTIDE SEQUENCE</scope>
</reference>
<accession>A0ABQ5FVL7</accession>
<dbReference type="PANTHER" id="PTHR47150">
    <property type="entry name" value="OS12G0169200 PROTEIN"/>
    <property type="match status" value="1"/>
</dbReference>